<protein>
    <submittedName>
        <fullName evidence="1">Uncharacterized protein</fullName>
    </submittedName>
</protein>
<accession>A0ABZ1B2V3</accession>
<organism evidence="1 2">
    <name type="scientific">Blastococcus brunescens</name>
    <dbReference type="NCBI Taxonomy" id="1564165"/>
    <lineage>
        <taxon>Bacteria</taxon>
        <taxon>Bacillati</taxon>
        <taxon>Actinomycetota</taxon>
        <taxon>Actinomycetes</taxon>
        <taxon>Geodermatophilales</taxon>
        <taxon>Geodermatophilaceae</taxon>
        <taxon>Blastococcus</taxon>
    </lineage>
</organism>
<dbReference type="Proteomes" id="UP001324287">
    <property type="component" value="Chromosome"/>
</dbReference>
<gene>
    <name evidence="1" type="ORF">U6N30_31665</name>
</gene>
<dbReference type="EMBL" id="CP141261">
    <property type="protein sequence ID" value="WRL64088.1"/>
    <property type="molecule type" value="Genomic_DNA"/>
</dbReference>
<evidence type="ECO:0000313" key="1">
    <source>
        <dbReference type="EMBL" id="WRL64088.1"/>
    </source>
</evidence>
<name>A0ABZ1B2V3_9ACTN</name>
<sequence>MRDLSAPLRHPVVQRGIRAALAAGVSWQLAVLLPGALSEYAYYAPLGAVIACLPTVADSASVAWRTVLAILLGGGIAVGVHEIARPVPTALTLALVVALGIGVEQWRVLGSNASWVTVAALFTLTLGKPMIPRRTSCPTPGWCCSAA</sequence>
<dbReference type="RefSeq" id="WP_324275417.1">
    <property type="nucleotide sequence ID" value="NZ_CP141261.1"/>
</dbReference>
<reference evidence="1 2" key="1">
    <citation type="submission" date="2023-12" db="EMBL/GenBank/DDBJ databases">
        <title>Blastococcus brunescens sp. nov., an actonobacterium isolated from sandstone collected in sahara desert.</title>
        <authorList>
            <person name="Gtari M."/>
            <person name="Ghodhbane F."/>
        </authorList>
    </citation>
    <scope>NUCLEOTIDE SEQUENCE [LARGE SCALE GENOMIC DNA]</scope>
    <source>
        <strain evidence="1 2">BMG 8361</strain>
    </source>
</reference>
<keyword evidence="2" id="KW-1185">Reference proteome</keyword>
<evidence type="ECO:0000313" key="2">
    <source>
        <dbReference type="Proteomes" id="UP001324287"/>
    </source>
</evidence>
<proteinExistence type="predicted"/>